<proteinExistence type="predicted"/>
<dbReference type="InterPro" id="IPR020598">
    <property type="entry name" value="rRNA_Ade_methylase_Trfase_N"/>
</dbReference>
<dbReference type="PANTHER" id="PTHR11727:SF7">
    <property type="entry name" value="DIMETHYLADENOSINE TRANSFERASE-RELATED"/>
    <property type="match status" value="1"/>
</dbReference>
<dbReference type="Gene3D" id="1.10.8.100">
    <property type="entry name" value="Ribosomal RNA adenine dimethylase-like, domain 2"/>
    <property type="match status" value="1"/>
</dbReference>
<dbReference type="AlphaFoldDB" id="X1NF11"/>
<comment type="caution">
    <text evidence="6">The sequence shown here is derived from an EMBL/GenBank/DDBJ whole genome shotgun (WGS) entry which is preliminary data.</text>
</comment>
<dbReference type="GO" id="GO:0000179">
    <property type="term" value="F:rRNA (adenine-N6,N6-)-dimethyltransferase activity"/>
    <property type="evidence" value="ECO:0007669"/>
    <property type="project" value="InterPro"/>
</dbReference>
<feature type="non-terminal residue" evidence="6">
    <location>
        <position position="1"/>
    </location>
</feature>
<gene>
    <name evidence="6" type="ORF">S06H3_39191</name>
</gene>
<keyword evidence="1" id="KW-0489">Methyltransferase</keyword>
<dbReference type="InterPro" id="IPR001737">
    <property type="entry name" value="KsgA/Erm"/>
</dbReference>
<evidence type="ECO:0000259" key="5">
    <source>
        <dbReference type="SMART" id="SM00650"/>
    </source>
</evidence>
<dbReference type="GO" id="GO:0005829">
    <property type="term" value="C:cytosol"/>
    <property type="evidence" value="ECO:0007669"/>
    <property type="project" value="TreeGrafter"/>
</dbReference>
<reference evidence="6" key="1">
    <citation type="journal article" date="2014" name="Front. Microbiol.">
        <title>High frequency of phylogenetically diverse reductive dehalogenase-homologous genes in deep subseafloor sedimentary metagenomes.</title>
        <authorList>
            <person name="Kawai M."/>
            <person name="Futagami T."/>
            <person name="Toyoda A."/>
            <person name="Takaki Y."/>
            <person name="Nishi S."/>
            <person name="Hori S."/>
            <person name="Arai W."/>
            <person name="Tsubouchi T."/>
            <person name="Morono Y."/>
            <person name="Uchiyama I."/>
            <person name="Ito T."/>
            <person name="Fujiyama A."/>
            <person name="Inagaki F."/>
            <person name="Takami H."/>
        </authorList>
    </citation>
    <scope>NUCLEOTIDE SEQUENCE</scope>
    <source>
        <strain evidence="6">Expedition CK06-06</strain>
    </source>
</reference>
<evidence type="ECO:0000256" key="2">
    <source>
        <dbReference type="ARBA" id="ARBA00022679"/>
    </source>
</evidence>
<sequence>DNKLANILKQTLASFDNVTIVNKDILRIDPATLLQEPKTKFAPATSPYKVVANLPYYITSPVLRHFLEASVKPEMMIVMVQKEVAEAIVAEPGQRSVLSISVQFYGKPRIVSYVPAQSFYPAPEVDSAILRIDLYSQPAVAVADEKGFFELVRAGFTASRKQIANSLVQGLGLPKTEVLDLLGRADIVPQRRAETLTLEEWAQLWRAFARAREEK</sequence>
<dbReference type="GO" id="GO:0003723">
    <property type="term" value="F:RNA binding"/>
    <property type="evidence" value="ECO:0007669"/>
    <property type="project" value="UniProtKB-KW"/>
</dbReference>
<dbReference type="PANTHER" id="PTHR11727">
    <property type="entry name" value="DIMETHYLADENOSINE TRANSFERASE"/>
    <property type="match status" value="1"/>
</dbReference>
<dbReference type="Pfam" id="PF00398">
    <property type="entry name" value="RrnaAD"/>
    <property type="match status" value="1"/>
</dbReference>
<dbReference type="InterPro" id="IPR023165">
    <property type="entry name" value="rRNA_Ade_diMease-like_C"/>
</dbReference>
<evidence type="ECO:0000256" key="1">
    <source>
        <dbReference type="ARBA" id="ARBA00022603"/>
    </source>
</evidence>
<accession>X1NF11</accession>
<evidence type="ECO:0000313" key="6">
    <source>
        <dbReference type="EMBL" id="GAI42607.1"/>
    </source>
</evidence>
<name>X1NF11_9ZZZZ</name>
<feature type="domain" description="Ribosomal RNA adenine methylase transferase N-terminal" evidence="5">
    <location>
        <begin position="1"/>
        <end position="136"/>
    </location>
</feature>
<dbReference type="InterPro" id="IPR029063">
    <property type="entry name" value="SAM-dependent_MTases_sf"/>
</dbReference>
<protein>
    <recommendedName>
        <fullName evidence="5">Ribosomal RNA adenine methylase transferase N-terminal domain-containing protein</fullName>
    </recommendedName>
</protein>
<keyword evidence="3" id="KW-0949">S-adenosyl-L-methionine</keyword>
<keyword evidence="4" id="KW-0694">RNA-binding</keyword>
<evidence type="ECO:0000256" key="4">
    <source>
        <dbReference type="ARBA" id="ARBA00022884"/>
    </source>
</evidence>
<evidence type="ECO:0000256" key="3">
    <source>
        <dbReference type="ARBA" id="ARBA00022691"/>
    </source>
</evidence>
<dbReference type="Gene3D" id="3.40.50.150">
    <property type="entry name" value="Vaccinia Virus protein VP39"/>
    <property type="match status" value="1"/>
</dbReference>
<organism evidence="6">
    <name type="scientific">marine sediment metagenome</name>
    <dbReference type="NCBI Taxonomy" id="412755"/>
    <lineage>
        <taxon>unclassified sequences</taxon>
        <taxon>metagenomes</taxon>
        <taxon>ecological metagenomes</taxon>
    </lineage>
</organism>
<dbReference type="SUPFAM" id="SSF53335">
    <property type="entry name" value="S-adenosyl-L-methionine-dependent methyltransferases"/>
    <property type="match status" value="1"/>
</dbReference>
<dbReference type="EMBL" id="BARV01023948">
    <property type="protein sequence ID" value="GAI42607.1"/>
    <property type="molecule type" value="Genomic_DNA"/>
</dbReference>
<dbReference type="SMART" id="SM00650">
    <property type="entry name" value="rADc"/>
    <property type="match status" value="1"/>
</dbReference>
<keyword evidence="2" id="KW-0808">Transferase</keyword>
<dbReference type="PROSITE" id="PS51689">
    <property type="entry name" value="SAM_RNA_A_N6_MT"/>
    <property type="match status" value="1"/>
</dbReference>